<evidence type="ECO:0000256" key="4">
    <source>
        <dbReference type="ARBA" id="ARBA00022801"/>
    </source>
</evidence>
<organism evidence="8 9">
    <name type="scientific">Oceanithermus desulfurans NBRC 100063</name>
    <dbReference type="NCBI Taxonomy" id="1227550"/>
    <lineage>
        <taxon>Bacteria</taxon>
        <taxon>Thermotogati</taxon>
        <taxon>Deinococcota</taxon>
        <taxon>Deinococci</taxon>
        <taxon>Thermales</taxon>
        <taxon>Thermaceae</taxon>
        <taxon>Oceanithermus</taxon>
    </lineage>
</organism>
<dbReference type="EMBL" id="BJXN01000013">
    <property type="protein sequence ID" value="GEM90394.1"/>
    <property type="molecule type" value="Genomic_DNA"/>
</dbReference>
<sequence>MPSTPSIETIAERVRARVSPERWAHIVRVAELARRIAEAAGAEGERAYLAGLLHDVARELPEEELLALCPPENEVEAAHPRALHGCAGRKIAAEWGVTDPEVLEAIEGHVWGVSPANPVGMAVYVADTCEPGRGVNDDLRERALAGDLEGAYAEAVARKVAYLKAKGIPIHPRTLKAYAEAHA</sequence>
<dbReference type="AlphaFoldDB" id="A0A511RL51"/>
<dbReference type="Proteomes" id="UP000321827">
    <property type="component" value="Unassembled WGS sequence"/>
</dbReference>
<comment type="catalytic activity">
    <reaction evidence="6">
        <text>P(1),P(4)-bis(5'-adenosyl) tetraphosphate + H2O = 2 ADP + 2 H(+)</text>
        <dbReference type="Rhea" id="RHEA:24252"/>
        <dbReference type="ChEBI" id="CHEBI:15377"/>
        <dbReference type="ChEBI" id="CHEBI:15378"/>
        <dbReference type="ChEBI" id="CHEBI:58141"/>
        <dbReference type="ChEBI" id="CHEBI:456216"/>
        <dbReference type="EC" id="3.6.1.41"/>
    </reaction>
</comment>
<dbReference type="EC" id="3.6.1.41" evidence="1"/>
<keyword evidence="2" id="KW-0479">Metal-binding</keyword>
<dbReference type="InterPro" id="IPR006674">
    <property type="entry name" value="HD_domain"/>
</dbReference>
<keyword evidence="5" id="KW-0408">Iron</keyword>
<keyword evidence="4" id="KW-0378">Hydrolase</keyword>
<dbReference type="GO" id="GO:0046872">
    <property type="term" value="F:metal ion binding"/>
    <property type="evidence" value="ECO:0007669"/>
    <property type="project" value="UniProtKB-KW"/>
</dbReference>
<dbReference type="GO" id="GO:0008803">
    <property type="term" value="F:bis(5'-nucleosyl)-tetraphosphatase (symmetrical) activity"/>
    <property type="evidence" value="ECO:0007669"/>
    <property type="project" value="UniProtKB-EC"/>
</dbReference>
<dbReference type="CDD" id="cd00077">
    <property type="entry name" value="HDc"/>
    <property type="match status" value="1"/>
</dbReference>
<dbReference type="InterPro" id="IPR051094">
    <property type="entry name" value="Diverse_Catalytic_Enzymes"/>
</dbReference>
<protein>
    <recommendedName>
        <fullName evidence="1">bis(5'-nucleosyl)-tetraphosphatase (symmetrical)</fullName>
        <ecNumber evidence="1">3.6.1.41</ecNumber>
    </recommendedName>
</protein>
<dbReference type="RefSeq" id="WP_147148094.1">
    <property type="nucleotide sequence ID" value="NZ_BJXN01000013.1"/>
</dbReference>
<evidence type="ECO:0000256" key="5">
    <source>
        <dbReference type="ARBA" id="ARBA00023004"/>
    </source>
</evidence>
<dbReference type="OrthoDB" id="5295945at2"/>
<comment type="caution">
    <text evidence="8">The sequence shown here is derived from an EMBL/GenBank/DDBJ whole genome shotgun (WGS) entry which is preliminary data.</text>
</comment>
<proteinExistence type="predicted"/>
<evidence type="ECO:0000256" key="1">
    <source>
        <dbReference type="ARBA" id="ARBA00012506"/>
    </source>
</evidence>
<accession>A0A511RL51</accession>
<dbReference type="PROSITE" id="PS51831">
    <property type="entry name" value="HD"/>
    <property type="match status" value="1"/>
</dbReference>
<reference evidence="8 9" key="1">
    <citation type="submission" date="2019-07" db="EMBL/GenBank/DDBJ databases">
        <title>Whole genome shotgun sequence of Oceanithermus desulfurans NBRC 100063.</title>
        <authorList>
            <person name="Hosoyama A."/>
            <person name="Uohara A."/>
            <person name="Ohji S."/>
            <person name="Ichikawa N."/>
        </authorList>
    </citation>
    <scope>NUCLEOTIDE SEQUENCE [LARGE SCALE GENOMIC DNA]</scope>
    <source>
        <strain evidence="8 9">NBRC 100063</strain>
    </source>
</reference>
<evidence type="ECO:0000313" key="9">
    <source>
        <dbReference type="Proteomes" id="UP000321827"/>
    </source>
</evidence>
<keyword evidence="3" id="KW-0547">Nucleotide-binding</keyword>
<evidence type="ECO:0000259" key="7">
    <source>
        <dbReference type="PROSITE" id="PS51831"/>
    </source>
</evidence>
<evidence type="ECO:0000256" key="3">
    <source>
        <dbReference type="ARBA" id="ARBA00022741"/>
    </source>
</evidence>
<dbReference type="Gene3D" id="1.10.3210.10">
    <property type="entry name" value="Hypothetical protein af1432"/>
    <property type="match status" value="1"/>
</dbReference>
<dbReference type="SUPFAM" id="SSF109604">
    <property type="entry name" value="HD-domain/PDEase-like"/>
    <property type="match status" value="1"/>
</dbReference>
<evidence type="ECO:0000256" key="2">
    <source>
        <dbReference type="ARBA" id="ARBA00022723"/>
    </source>
</evidence>
<dbReference type="GO" id="GO:0000166">
    <property type="term" value="F:nucleotide binding"/>
    <property type="evidence" value="ECO:0007669"/>
    <property type="project" value="UniProtKB-KW"/>
</dbReference>
<evidence type="ECO:0000313" key="8">
    <source>
        <dbReference type="EMBL" id="GEM90394.1"/>
    </source>
</evidence>
<name>A0A511RL51_9DEIN</name>
<dbReference type="NCBIfam" id="TIGR00488">
    <property type="entry name" value="bis(5'-nucleosyl)-tetraphosphatase (symmetrical) YqeK"/>
    <property type="match status" value="1"/>
</dbReference>
<evidence type="ECO:0000256" key="6">
    <source>
        <dbReference type="ARBA" id="ARBA00049417"/>
    </source>
</evidence>
<dbReference type="InterPro" id="IPR003607">
    <property type="entry name" value="HD/PDEase_dom"/>
</dbReference>
<dbReference type="InterPro" id="IPR005249">
    <property type="entry name" value="YqeK"/>
</dbReference>
<dbReference type="Pfam" id="PF01966">
    <property type="entry name" value="HD"/>
    <property type="match status" value="1"/>
</dbReference>
<feature type="domain" description="HD" evidence="7">
    <location>
        <begin position="22"/>
        <end position="132"/>
    </location>
</feature>
<dbReference type="PANTHER" id="PTHR35795:SF1">
    <property type="entry name" value="BIS(5'-NUCLEOSYL)-TETRAPHOSPHATASE, SYMMETRICAL"/>
    <property type="match status" value="1"/>
</dbReference>
<dbReference type="PANTHER" id="PTHR35795">
    <property type="entry name" value="SLR1885 PROTEIN"/>
    <property type="match status" value="1"/>
</dbReference>
<gene>
    <name evidence="8" type="ORF">ODE01S_18280</name>
</gene>
<dbReference type="SMART" id="SM00471">
    <property type="entry name" value="HDc"/>
    <property type="match status" value="1"/>
</dbReference>